<evidence type="ECO:0000313" key="4">
    <source>
        <dbReference type="Proteomes" id="UP000629468"/>
    </source>
</evidence>
<dbReference type="SUPFAM" id="SSF53335">
    <property type="entry name" value="S-adenosyl-L-methionine-dependent methyltransferases"/>
    <property type="match status" value="1"/>
</dbReference>
<dbReference type="InterPro" id="IPR029063">
    <property type="entry name" value="SAM-dependent_MTases_sf"/>
</dbReference>
<dbReference type="PANTHER" id="PTHR43591:SF24">
    <property type="entry name" value="2-METHOXY-6-POLYPRENYL-1,4-BENZOQUINOL METHYLASE, MITOCHONDRIAL"/>
    <property type="match status" value="1"/>
</dbReference>
<protein>
    <recommendedName>
        <fullName evidence="2">Methyltransferase domain-containing protein</fullName>
    </recommendedName>
</protein>
<feature type="region of interest" description="Disordered" evidence="1">
    <location>
        <begin position="121"/>
        <end position="174"/>
    </location>
</feature>
<name>A0A8H7FAQ3_AGABI</name>
<organism evidence="3 4">
    <name type="scientific">Agaricus bisporus var. burnettii</name>
    <dbReference type="NCBI Taxonomy" id="192524"/>
    <lineage>
        <taxon>Eukaryota</taxon>
        <taxon>Fungi</taxon>
        <taxon>Dikarya</taxon>
        <taxon>Basidiomycota</taxon>
        <taxon>Agaricomycotina</taxon>
        <taxon>Agaricomycetes</taxon>
        <taxon>Agaricomycetidae</taxon>
        <taxon>Agaricales</taxon>
        <taxon>Agaricineae</taxon>
        <taxon>Agaricaceae</taxon>
        <taxon>Agaricus</taxon>
    </lineage>
</organism>
<dbReference type="EMBL" id="JABXXO010000001">
    <property type="protein sequence ID" value="KAF7784206.1"/>
    <property type="molecule type" value="Genomic_DNA"/>
</dbReference>
<dbReference type="Pfam" id="PF13847">
    <property type="entry name" value="Methyltransf_31"/>
    <property type="match status" value="1"/>
</dbReference>
<accession>A0A8H7FAQ3</accession>
<evidence type="ECO:0000259" key="2">
    <source>
        <dbReference type="Pfam" id="PF13847"/>
    </source>
</evidence>
<dbReference type="InterPro" id="IPR025714">
    <property type="entry name" value="Methyltranfer_dom"/>
</dbReference>
<feature type="compositionally biased region" description="Polar residues" evidence="1">
    <location>
        <begin position="136"/>
        <end position="166"/>
    </location>
</feature>
<dbReference type="CDD" id="cd02440">
    <property type="entry name" value="AdoMet_MTases"/>
    <property type="match status" value="1"/>
</dbReference>
<dbReference type="Gene3D" id="3.40.50.150">
    <property type="entry name" value="Vaccinia Virus protein VP39"/>
    <property type="match status" value="1"/>
</dbReference>
<evidence type="ECO:0000256" key="1">
    <source>
        <dbReference type="SAM" id="MobiDB-lite"/>
    </source>
</evidence>
<dbReference type="Proteomes" id="UP000629468">
    <property type="component" value="Unassembled WGS sequence"/>
</dbReference>
<sequence>MHAITVALHSSTSIGPKLSQRNAFEPLGADISNMVEAQYIQEIVLRITGADAGRIFGAEEQERLVWRMVEISEDFSQHLWSSTVANSFGPVHYNSSKTRVSIRSQVSPTPVFSQQAPLRRREITMDDDRNSDCESRSSAPVFSTCEQSATTATSVSDNENDTASMRSNSPAPSVMSMSSALRQALYKQEFGRNLNNYSNVYQLPADEEELDRLERQYDMLNSLFGYKYPPPMRKVLEEDNSKVQNAVLDLGSGAGNWIIDVARDFPHCEAVAVDLTPMKVMYDLTRLRPETIEESKRIPSNLRSEVDDINLGLEHFTGQFNVVHTRLIAMGVQDYYRLIDQISDVLRPGGLIDLAEVDFVTYDRNHQLISVTDPTPDALTWGKPYWSHWLRAVSNVARDRLGGDVTAARHLYSWVSKHQAYEDVTYHEFWLPIIPGNYDRPPEEAEFLKEHRMALEYDVLSFLKAGRPMLLRAGYSEQFLLGIERHEETRGSTGGDCFGELGVSDPIDLRYYTYAFFAGLLNYVVYQVPRSQADSILYFKLSYCLSFAC</sequence>
<dbReference type="AlphaFoldDB" id="A0A8H7FAQ3"/>
<reference evidence="3 4" key="1">
    <citation type="journal article" name="Sci. Rep.">
        <title>Telomere-to-telomere assembled and centromere annotated genomes of the two main subspecies of the button mushroom Agaricus bisporus reveal especially polymorphic chromosome ends.</title>
        <authorList>
            <person name="Sonnenberg A.S.M."/>
            <person name="Sedaghat-Telgerd N."/>
            <person name="Lavrijssen B."/>
            <person name="Ohm R.A."/>
            <person name="Hendrickx P.M."/>
            <person name="Scholtmeijer K."/>
            <person name="Baars J.J.P."/>
            <person name="van Peer A."/>
        </authorList>
    </citation>
    <scope>NUCLEOTIDE SEQUENCE [LARGE SCALE GENOMIC DNA]</scope>
    <source>
        <strain evidence="3 4">H119_p4</strain>
    </source>
</reference>
<proteinExistence type="predicted"/>
<feature type="compositionally biased region" description="Basic and acidic residues" evidence="1">
    <location>
        <begin position="121"/>
        <end position="135"/>
    </location>
</feature>
<feature type="domain" description="Methyltransferase" evidence="2">
    <location>
        <begin position="245"/>
        <end position="358"/>
    </location>
</feature>
<evidence type="ECO:0000313" key="3">
    <source>
        <dbReference type="EMBL" id="KAF7784206.1"/>
    </source>
</evidence>
<dbReference type="GO" id="GO:0008168">
    <property type="term" value="F:methyltransferase activity"/>
    <property type="evidence" value="ECO:0007669"/>
    <property type="project" value="TreeGrafter"/>
</dbReference>
<dbReference type="PANTHER" id="PTHR43591">
    <property type="entry name" value="METHYLTRANSFERASE"/>
    <property type="match status" value="1"/>
</dbReference>
<comment type="caution">
    <text evidence="3">The sequence shown here is derived from an EMBL/GenBank/DDBJ whole genome shotgun (WGS) entry which is preliminary data.</text>
</comment>
<gene>
    <name evidence="3" type="ORF">Agabi119p4_371</name>
</gene>